<organism evidence="2 3">
    <name type="scientific">Pseudomonas phage UAVern</name>
    <dbReference type="NCBI Taxonomy" id="2856997"/>
    <lineage>
        <taxon>Viruses</taxon>
        <taxon>Duplodnaviria</taxon>
        <taxon>Heunggongvirae</taxon>
        <taxon>Uroviricota</taxon>
        <taxon>Caudoviricetes</taxon>
        <taxon>Vandenendeviridae</taxon>
        <taxon>Gorskivirinae</taxon>
        <taxon>Uavernvirus</taxon>
        <taxon>Uavernvirus uavern</taxon>
    </lineage>
</organism>
<reference evidence="2" key="1">
    <citation type="submission" date="2021-07" db="EMBL/GenBank/DDBJ databases">
        <title>Complete genome sequence and phylogenomic analysis of the two lytic bacteriophage isolated from terrestrial biotopes of Antarctica.</title>
        <authorList>
            <person name="Holovan V."/>
            <person name="Rabalski L."/>
            <person name="Zlatohurska M."/>
            <person name="Andriichuk O."/>
            <person name="Budzanivska I."/>
            <person name="Shevchenko O."/>
            <person name="Gupalo A."/>
        </authorList>
    </citation>
    <scope>NUCLEOTIDE SEQUENCE</scope>
</reference>
<dbReference type="Proteomes" id="UP001058093">
    <property type="component" value="Segment"/>
</dbReference>
<dbReference type="Pfam" id="PF21882">
    <property type="entry name" value="Gp53-like_C"/>
    <property type="match status" value="1"/>
</dbReference>
<keyword evidence="3" id="KW-1185">Reference proteome</keyword>
<protein>
    <submittedName>
        <fullName evidence="2">Tail fiber protein</fullName>
    </submittedName>
</protein>
<evidence type="ECO:0000313" key="2">
    <source>
        <dbReference type="EMBL" id="QYW06621.1"/>
    </source>
</evidence>
<dbReference type="EMBL" id="MZ605293">
    <property type="protein sequence ID" value="QYW06621.1"/>
    <property type="molecule type" value="Genomic_DNA"/>
</dbReference>
<proteinExistence type="predicted"/>
<dbReference type="InterPro" id="IPR054075">
    <property type="entry name" value="Gp53-like_C"/>
</dbReference>
<evidence type="ECO:0000259" key="1">
    <source>
        <dbReference type="Pfam" id="PF21882"/>
    </source>
</evidence>
<dbReference type="Gene3D" id="2.60.40.3940">
    <property type="match status" value="1"/>
</dbReference>
<sequence length="490" mass="51921">MPNIVKPSGINQLWAAGGTKVDPGLQKLNIGWVVELPPYQYQNWLDNRQDTFIAHINQHGIPEWDAETEYQGNLSYTQGSDGFIYKCLATNTNFNPVNPLNSPYWVRAFETYGSVAVVQNQLTQHLTNYATLAGITNPVAARANLSVYSKTESDVRFAALTGSSSQVFNVGNATAPSHAVPLGQLSSLLLQATESQSGQMAIATTGETETGTIDNKAITPLKASNVFVKKSGNLAGLTNYATARSNLGLGDIAVESAASFLRAANNLSELTNITVARNNLGLGTIATQPIGSFLQSANNLSDVPNKAAARTNLGLTSAAVTDPTAFMYKTENLAGLTNLAQARANLGLADTATIGSGNLMFRGNNLADVSNVQAARNNLGLGSAAVTNVYGASVLDFTASIGPTGWTRLPNGLIVQWGNQVHGDVAVYTDFIVNFPTGFNQVFTAVAVEGGLQPCYINVMNLNNGSFTARIRESNGEVFTGTIRWFAIGI</sequence>
<feature type="domain" description="Putative tail fiber protein gp53-like C-terminal" evidence="1">
    <location>
        <begin position="408"/>
        <end position="489"/>
    </location>
</feature>
<evidence type="ECO:0000313" key="3">
    <source>
        <dbReference type="Proteomes" id="UP001058093"/>
    </source>
</evidence>
<gene>
    <name evidence="2" type="ORF">uav_090</name>
</gene>
<name>A0A975UUY9_9CAUD</name>
<accession>A0A975UUY9</accession>